<keyword evidence="4" id="KW-1185">Reference proteome</keyword>
<comment type="caution">
    <text evidence="3">The sequence shown here is derived from an EMBL/GenBank/DDBJ whole genome shotgun (WGS) entry which is preliminary data.</text>
</comment>
<evidence type="ECO:0000256" key="2">
    <source>
        <dbReference type="PIRNR" id="PIRNR006221"/>
    </source>
</evidence>
<keyword evidence="2" id="KW-0808">Transferase</keyword>
<dbReference type="SUPFAM" id="SSF56112">
    <property type="entry name" value="Protein kinase-like (PK-like)"/>
    <property type="match status" value="1"/>
</dbReference>
<dbReference type="PIRSF" id="PIRSF006221">
    <property type="entry name" value="Ketosamine-3-kinase"/>
    <property type="match status" value="1"/>
</dbReference>
<evidence type="ECO:0000313" key="3">
    <source>
        <dbReference type="EMBL" id="MBK1631049.1"/>
    </source>
</evidence>
<protein>
    <recommendedName>
        <fullName evidence="5">Fructosamine kinase family protein</fullName>
    </recommendedName>
</protein>
<reference evidence="3 4" key="1">
    <citation type="journal article" date="2020" name="Microorganisms">
        <title>Osmotic Adaptation and Compatible Solute Biosynthesis of Phototrophic Bacteria as Revealed from Genome Analyses.</title>
        <authorList>
            <person name="Imhoff J.F."/>
            <person name="Rahn T."/>
            <person name="Kunzel S."/>
            <person name="Keller A."/>
            <person name="Neulinger S.C."/>
        </authorList>
    </citation>
    <scope>NUCLEOTIDE SEQUENCE [LARGE SCALE GENOMIC DNA]</scope>
    <source>
        <strain evidence="3 4">DSM 6210</strain>
    </source>
</reference>
<dbReference type="Gene3D" id="3.90.1200.10">
    <property type="match status" value="1"/>
</dbReference>
<organism evidence="3 4">
    <name type="scientific">Thiohalocapsa halophila</name>
    <dbReference type="NCBI Taxonomy" id="69359"/>
    <lineage>
        <taxon>Bacteria</taxon>
        <taxon>Pseudomonadati</taxon>
        <taxon>Pseudomonadota</taxon>
        <taxon>Gammaproteobacteria</taxon>
        <taxon>Chromatiales</taxon>
        <taxon>Chromatiaceae</taxon>
        <taxon>Thiohalocapsa</taxon>
    </lineage>
</organism>
<sequence length="293" mass="31855">MTDWSEIATQIAAASGEPFDPKQPRQVGGGCINAAAVLADGDRRWFVKLNDASRLDMFEAEYDGLAAMAATDSIRVPRPLCCGTGGRQAFIAMEYIPLGGSGGATTARAGEELAAMHRSTADTFGWHRDNTIGSTPQPNQRDAHWVRFWCEHRLGFQLELAARNGYGGRLQERGARLLEQIGALLDHAPAPSLLHGDLWGGNFSGDDQGNPVIFDPACYYGDREADVAMTELFGGFGSRFYAAYNAAWPLDAGYETRKTLYNLYHILNHLNLFGGGYGGQAERMMDRLLAAVG</sequence>
<evidence type="ECO:0000313" key="4">
    <source>
        <dbReference type="Proteomes" id="UP000748752"/>
    </source>
</evidence>
<dbReference type="InterPro" id="IPR016477">
    <property type="entry name" value="Fructo-/Ketosamine-3-kinase"/>
</dbReference>
<dbReference type="PANTHER" id="PTHR12149:SF8">
    <property type="entry name" value="PROTEIN-RIBULOSAMINE 3-KINASE"/>
    <property type="match status" value="1"/>
</dbReference>
<evidence type="ECO:0008006" key="5">
    <source>
        <dbReference type="Google" id="ProtNLM"/>
    </source>
</evidence>
<keyword evidence="2" id="KW-0418">Kinase</keyword>
<dbReference type="PANTHER" id="PTHR12149">
    <property type="entry name" value="FRUCTOSAMINE 3 KINASE-RELATED PROTEIN"/>
    <property type="match status" value="1"/>
</dbReference>
<gene>
    <name evidence="3" type="ORF">CKO31_09915</name>
</gene>
<dbReference type="Pfam" id="PF03881">
    <property type="entry name" value="Fructosamin_kin"/>
    <property type="match status" value="1"/>
</dbReference>
<evidence type="ECO:0000256" key="1">
    <source>
        <dbReference type="ARBA" id="ARBA00009460"/>
    </source>
</evidence>
<name>A0ABS1CGP2_9GAMM</name>
<dbReference type="InterPro" id="IPR011009">
    <property type="entry name" value="Kinase-like_dom_sf"/>
</dbReference>
<comment type="similarity">
    <text evidence="1 2">Belongs to the fructosamine kinase family.</text>
</comment>
<dbReference type="Proteomes" id="UP000748752">
    <property type="component" value="Unassembled WGS sequence"/>
</dbReference>
<dbReference type="Gene3D" id="3.30.200.20">
    <property type="entry name" value="Phosphorylase Kinase, domain 1"/>
    <property type="match status" value="1"/>
</dbReference>
<dbReference type="RefSeq" id="WP_200236621.1">
    <property type="nucleotide sequence ID" value="NZ_NRRV01000020.1"/>
</dbReference>
<dbReference type="EMBL" id="NRRV01000020">
    <property type="protein sequence ID" value="MBK1631049.1"/>
    <property type="molecule type" value="Genomic_DNA"/>
</dbReference>
<proteinExistence type="inferred from homology"/>
<accession>A0ABS1CGP2</accession>